<keyword evidence="2" id="KW-1133">Transmembrane helix</keyword>
<comment type="caution">
    <text evidence="3">The sequence shown here is derived from an EMBL/GenBank/DDBJ whole genome shotgun (WGS) entry which is preliminary data.</text>
</comment>
<dbReference type="Pfam" id="PF02325">
    <property type="entry name" value="CCB3_YggT"/>
    <property type="match status" value="1"/>
</dbReference>
<feature type="transmembrane region" description="Helical" evidence="2">
    <location>
        <begin position="190"/>
        <end position="210"/>
    </location>
</feature>
<comment type="similarity">
    <text evidence="1">Belongs to the YggT family.</text>
</comment>
<dbReference type="PANTHER" id="PTHR33219:SF14">
    <property type="entry name" value="PROTEIN COFACTOR ASSEMBLY OF COMPLEX C SUBUNIT B CCB3, CHLOROPLASTIC-RELATED"/>
    <property type="match status" value="1"/>
</dbReference>
<dbReference type="EMBL" id="DPPF01000058">
    <property type="protein sequence ID" value="HCW92568.1"/>
    <property type="molecule type" value="Genomic_DNA"/>
</dbReference>
<feature type="transmembrane region" description="Helical" evidence="2">
    <location>
        <begin position="61"/>
        <end position="82"/>
    </location>
</feature>
<dbReference type="GO" id="GO:0016020">
    <property type="term" value="C:membrane"/>
    <property type="evidence" value="ECO:0007669"/>
    <property type="project" value="InterPro"/>
</dbReference>
<evidence type="ECO:0000256" key="2">
    <source>
        <dbReference type="SAM" id="Phobius"/>
    </source>
</evidence>
<keyword evidence="2" id="KW-0812">Transmembrane</keyword>
<feature type="transmembrane region" description="Helical" evidence="2">
    <location>
        <begin position="140"/>
        <end position="160"/>
    </location>
</feature>
<dbReference type="InterPro" id="IPR003425">
    <property type="entry name" value="CCB3/YggT"/>
</dbReference>
<name>A0A3D5QA29_FLESI</name>
<dbReference type="Proteomes" id="UP000262325">
    <property type="component" value="Unassembled WGS sequence"/>
</dbReference>
<organism evidence="3 4">
    <name type="scientific">Flexistipes sinusarabici</name>
    <dbReference type="NCBI Taxonomy" id="2352"/>
    <lineage>
        <taxon>Bacteria</taxon>
        <taxon>Pseudomonadati</taxon>
        <taxon>Deferribacterota</taxon>
        <taxon>Deferribacteres</taxon>
        <taxon>Deferribacterales</taxon>
        <taxon>Flexistipitaceae</taxon>
        <taxon>Flexistipes</taxon>
    </lineage>
</organism>
<sequence length="272" mass="30765">MFLIGFIVKLYIIVLLLRTSMTKQELYFNPFGKIVASMTEPVYGALLKGKNKSQADKLTPVLILLIVVLYAFLFWVFSGYPFMQALFVTIDDILIFLMLFYIIAIILGSMVNTYGASIYTSFFHRMGLFWVKLARTFTGIPGNIIVLPAVILVFLAYIIIDSGLWMGFNLIGQGTADPVTSLMHVTENGLLSIIGILRYLTWLIIIRALMSWVSPDPSNPVVQLIHSLTDPIMRPFSRLVPPIGMIDISPIILIFVIEFLRMFLERLIGIIF</sequence>
<dbReference type="PANTHER" id="PTHR33219">
    <property type="entry name" value="YLMG HOMOLOG PROTEIN 2, CHLOROPLASTIC"/>
    <property type="match status" value="1"/>
</dbReference>
<keyword evidence="2" id="KW-0472">Membrane</keyword>
<evidence type="ECO:0000313" key="4">
    <source>
        <dbReference type="Proteomes" id="UP000262325"/>
    </source>
</evidence>
<dbReference type="OMA" id="RQELYFN"/>
<reference evidence="3 4" key="1">
    <citation type="journal article" date="2018" name="Nat. Biotechnol.">
        <title>A standardized bacterial taxonomy based on genome phylogeny substantially revises the tree of life.</title>
        <authorList>
            <person name="Parks D.H."/>
            <person name="Chuvochina M."/>
            <person name="Waite D.W."/>
            <person name="Rinke C."/>
            <person name="Skarshewski A."/>
            <person name="Chaumeil P.A."/>
            <person name="Hugenholtz P."/>
        </authorList>
    </citation>
    <scope>NUCLEOTIDE SEQUENCE [LARGE SCALE GENOMIC DNA]</scope>
    <source>
        <strain evidence="3">UBA8672</strain>
    </source>
</reference>
<proteinExistence type="inferred from homology"/>
<gene>
    <name evidence="3" type="ORF">DHM44_02695</name>
</gene>
<evidence type="ECO:0000256" key="1">
    <source>
        <dbReference type="ARBA" id="ARBA00010894"/>
    </source>
</evidence>
<dbReference type="AlphaFoldDB" id="A0A3D5QA29"/>
<evidence type="ECO:0000313" key="3">
    <source>
        <dbReference type="EMBL" id="HCW92568.1"/>
    </source>
</evidence>
<accession>A0A3D5QA29</accession>
<feature type="transmembrane region" description="Helical" evidence="2">
    <location>
        <begin position="94"/>
        <end position="120"/>
    </location>
</feature>
<protein>
    <submittedName>
        <fullName evidence="3">YggT family protein</fullName>
    </submittedName>
</protein>
<feature type="transmembrane region" description="Helical" evidence="2">
    <location>
        <begin position="243"/>
        <end position="264"/>
    </location>
</feature>